<proteinExistence type="predicted"/>
<feature type="transmembrane region" description="Helical" evidence="1">
    <location>
        <begin position="33"/>
        <end position="56"/>
    </location>
</feature>
<keyword evidence="1" id="KW-0472">Membrane</keyword>
<dbReference type="RefSeq" id="WP_088526254.1">
    <property type="nucleotide sequence ID" value="NZ_NGUP01000007.1"/>
</dbReference>
<protein>
    <submittedName>
        <fullName evidence="2">Uncharacterized protein</fullName>
    </submittedName>
</protein>
<keyword evidence="1" id="KW-0812">Transmembrane</keyword>
<reference evidence="2 3" key="1">
    <citation type="submission" date="2017-05" db="EMBL/GenBank/DDBJ databases">
        <title>Genome of Polynucleobacter sp. MWH-Feld-100.</title>
        <authorList>
            <person name="Hahn M.W."/>
        </authorList>
    </citation>
    <scope>NUCLEOTIDE SEQUENCE [LARGE SCALE GENOMIC DNA]</scope>
    <source>
        <strain evidence="2 3">MWH-Feld-100</strain>
    </source>
</reference>
<sequence length="60" mass="7141">MFKRSDYFILMAVVISFFTSAYLWFVVQDKEQSIFTALWVPSIFCFGIYFKLAALLNRKK</sequence>
<keyword evidence="3" id="KW-1185">Reference proteome</keyword>
<name>A0A254PQC5_9BURK</name>
<comment type="caution">
    <text evidence="2">The sequence shown here is derived from an EMBL/GenBank/DDBJ whole genome shotgun (WGS) entry which is preliminary data.</text>
</comment>
<evidence type="ECO:0000256" key="1">
    <source>
        <dbReference type="SAM" id="Phobius"/>
    </source>
</evidence>
<feature type="transmembrane region" description="Helical" evidence="1">
    <location>
        <begin position="7"/>
        <end position="27"/>
    </location>
</feature>
<evidence type="ECO:0000313" key="2">
    <source>
        <dbReference type="EMBL" id="OWS68755.1"/>
    </source>
</evidence>
<gene>
    <name evidence="2" type="ORF">CBI31_09965</name>
</gene>
<dbReference type="EMBL" id="NGUP01000007">
    <property type="protein sequence ID" value="OWS68755.1"/>
    <property type="molecule type" value="Genomic_DNA"/>
</dbReference>
<accession>A0A254PQC5</accession>
<dbReference type="OrthoDB" id="1202835at2"/>
<keyword evidence="1" id="KW-1133">Transmembrane helix</keyword>
<organism evidence="2 3">
    <name type="scientific">Polynucleobacter campilacus</name>
    <dbReference type="NCBI Taxonomy" id="1743163"/>
    <lineage>
        <taxon>Bacteria</taxon>
        <taxon>Pseudomonadati</taxon>
        <taxon>Pseudomonadota</taxon>
        <taxon>Betaproteobacteria</taxon>
        <taxon>Burkholderiales</taxon>
        <taxon>Burkholderiaceae</taxon>
        <taxon>Polynucleobacter</taxon>
    </lineage>
</organism>
<dbReference type="AlphaFoldDB" id="A0A254PQC5"/>
<dbReference type="Proteomes" id="UP000197528">
    <property type="component" value="Unassembled WGS sequence"/>
</dbReference>
<evidence type="ECO:0000313" key="3">
    <source>
        <dbReference type="Proteomes" id="UP000197528"/>
    </source>
</evidence>